<evidence type="ECO:0000313" key="2">
    <source>
        <dbReference type="Proteomes" id="UP001148737"/>
    </source>
</evidence>
<comment type="caution">
    <text evidence="1">The sequence shown here is derived from an EMBL/GenBank/DDBJ whole genome shotgun (WGS) entry which is preliminary data.</text>
</comment>
<name>A0ACC1QI21_9HYPO</name>
<protein>
    <submittedName>
        <fullName evidence="1">Uncharacterized protein</fullName>
    </submittedName>
</protein>
<keyword evidence="2" id="KW-1185">Reference proteome</keyword>
<dbReference type="Proteomes" id="UP001148737">
    <property type="component" value="Unassembled WGS sequence"/>
</dbReference>
<gene>
    <name evidence="1" type="ORF">NLG97_g8726</name>
</gene>
<evidence type="ECO:0000313" key="1">
    <source>
        <dbReference type="EMBL" id="KAJ3477856.1"/>
    </source>
</evidence>
<sequence>MPSQSRPLRLPTLFALLLGIAFLLLSTPALADSSDATENSKPDLICHTSDPKDCYPRVFEPTEEFQKIHDDQEIPPGLHVRLNINTGEKEAKINVPGEADASLEGLPVEQDIVVVEPEARDEPIIPKDAPAYENAGKIKPPAVQAGAFAEAMKLVKDDKGEHHPDFDVSLEALEDLAHDMYYGLKIVEDPDVVRNLVCHMIQEPYPRSKAAEQLPPRDQQAAAIIAASLQNNPTALAEKAWFLSPETCSARLAHVPSRTPPTTKTRPT</sequence>
<accession>A0ACC1QI21</accession>
<dbReference type="EMBL" id="JANAKD010001606">
    <property type="protein sequence ID" value="KAJ3477856.1"/>
    <property type="molecule type" value="Genomic_DNA"/>
</dbReference>
<proteinExistence type="predicted"/>
<organism evidence="1 2">
    <name type="scientific">Lecanicillium saksenae</name>
    <dbReference type="NCBI Taxonomy" id="468837"/>
    <lineage>
        <taxon>Eukaryota</taxon>
        <taxon>Fungi</taxon>
        <taxon>Dikarya</taxon>
        <taxon>Ascomycota</taxon>
        <taxon>Pezizomycotina</taxon>
        <taxon>Sordariomycetes</taxon>
        <taxon>Hypocreomycetidae</taxon>
        <taxon>Hypocreales</taxon>
        <taxon>Cordycipitaceae</taxon>
        <taxon>Lecanicillium</taxon>
    </lineage>
</organism>
<reference evidence="1" key="1">
    <citation type="submission" date="2022-07" db="EMBL/GenBank/DDBJ databases">
        <title>Genome Sequence of Lecanicillium saksenae.</title>
        <authorList>
            <person name="Buettner E."/>
        </authorList>
    </citation>
    <scope>NUCLEOTIDE SEQUENCE</scope>
    <source>
        <strain evidence="1">VT-O1</strain>
    </source>
</reference>